<reference evidence="1" key="1">
    <citation type="submission" date="2014-11" db="EMBL/GenBank/DDBJ databases">
        <authorList>
            <person name="Amaro Gonzalez C."/>
        </authorList>
    </citation>
    <scope>NUCLEOTIDE SEQUENCE</scope>
</reference>
<sequence>MTFLQKAPSHRIQTEGHLFVLRSWRQKLSNSSLTIYLYSHL</sequence>
<dbReference type="AlphaFoldDB" id="A0A0E9RHZ6"/>
<name>A0A0E9RHZ6_ANGAN</name>
<dbReference type="EMBL" id="GBXM01080614">
    <property type="protein sequence ID" value="JAH27963.1"/>
    <property type="molecule type" value="Transcribed_RNA"/>
</dbReference>
<organism evidence="1">
    <name type="scientific">Anguilla anguilla</name>
    <name type="common">European freshwater eel</name>
    <name type="synonym">Muraena anguilla</name>
    <dbReference type="NCBI Taxonomy" id="7936"/>
    <lineage>
        <taxon>Eukaryota</taxon>
        <taxon>Metazoa</taxon>
        <taxon>Chordata</taxon>
        <taxon>Craniata</taxon>
        <taxon>Vertebrata</taxon>
        <taxon>Euteleostomi</taxon>
        <taxon>Actinopterygii</taxon>
        <taxon>Neopterygii</taxon>
        <taxon>Teleostei</taxon>
        <taxon>Anguilliformes</taxon>
        <taxon>Anguillidae</taxon>
        <taxon>Anguilla</taxon>
    </lineage>
</organism>
<protein>
    <submittedName>
        <fullName evidence="1">Uncharacterized protein</fullName>
    </submittedName>
</protein>
<proteinExistence type="predicted"/>
<accession>A0A0E9RHZ6</accession>
<reference evidence="1" key="2">
    <citation type="journal article" date="2015" name="Fish Shellfish Immunol.">
        <title>Early steps in the European eel (Anguilla anguilla)-Vibrio vulnificus interaction in the gills: Role of the RtxA13 toxin.</title>
        <authorList>
            <person name="Callol A."/>
            <person name="Pajuelo D."/>
            <person name="Ebbesson L."/>
            <person name="Teles M."/>
            <person name="MacKenzie S."/>
            <person name="Amaro C."/>
        </authorList>
    </citation>
    <scope>NUCLEOTIDE SEQUENCE</scope>
</reference>
<evidence type="ECO:0000313" key="1">
    <source>
        <dbReference type="EMBL" id="JAH27963.1"/>
    </source>
</evidence>